<gene>
    <name evidence="2" type="ORF">MTR67_034813</name>
</gene>
<dbReference type="Gene3D" id="3.10.10.10">
    <property type="entry name" value="HIV Type 1 Reverse Transcriptase, subunit A, domain 1"/>
    <property type="match status" value="1"/>
</dbReference>
<proteinExistence type="predicted"/>
<dbReference type="PROSITE" id="PS50878">
    <property type="entry name" value="RT_POL"/>
    <property type="match status" value="1"/>
</dbReference>
<dbReference type="AlphaFoldDB" id="A0AAF0U8X7"/>
<dbReference type="InterPro" id="IPR041577">
    <property type="entry name" value="RT_RNaseH_2"/>
</dbReference>
<dbReference type="Gene3D" id="3.30.70.270">
    <property type="match status" value="1"/>
</dbReference>
<dbReference type="PANTHER" id="PTHR24559:SF444">
    <property type="entry name" value="REVERSE TRANSCRIPTASE DOMAIN-CONTAINING PROTEIN"/>
    <property type="match status" value="1"/>
</dbReference>
<dbReference type="InterPro" id="IPR043502">
    <property type="entry name" value="DNA/RNA_pol_sf"/>
</dbReference>
<accession>A0AAF0U8X7</accession>
<reference evidence="2" key="1">
    <citation type="submission" date="2023-08" db="EMBL/GenBank/DDBJ databases">
        <title>A de novo genome assembly of Solanum verrucosum Schlechtendal, a Mexican diploid species geographically isolated from the other diploid A-genome species in potato relatives.</title>
        <authorList>
            <person name="Hosaka K."/>
        </authorList>
    </citation>
    <scope>NUCLEOTIDE SEQUENCE</scope>
    <source>
        <tissue evidence="2">Young leaves</tissue>
    </source>
</reference>
<dbReference type="Pfam" id="PF00078">
    <property type="entry name" value="RVT_1"/>
    <property type="match status" value="1"/>
</dbReference>
<dbReference type="Pfam" id="PF17919">
    <property type="entry name" value="RT_RNaseH_2"/>
    <property type="match status" value="1"/>
</dbReference>
<protein>
    <recommendedName>
        <fullName evidence="1">Reverse transcriptase domain-containing protein</fullName>
    </recommendedName>
</protein>
<dbReference type="CDD" id="cd01647">
    <property type="entry name" value="RT_LTR"/>
    <property type="match status" value="1"/>
</dbReference>
<dbReference type="InterPro" id="IPR043128">
    <property type="entry name" value="Rev_trsase/Diguanyl_cyclase"/>
</dbReference>
<dbReference type="InterPro" id="IPR053134">
    <property type="entry name" value="RNA-dir_DNA_polymerase"/>
</dbReference>
<dbReference type="PANTHER" id="PTHR24559">
    <property type="entry name" value="TRANSPOSON TY3-I GAG-POL POLYPROTEIN"/>
    <property type="match status" value="1"/>
</dbReference>
<evidence type="ECO:0000259" key="1">
    <source>
        <dbReference type="PROSITE" id="PS50878"/>
    </source>
</evidence>
<evidence type="ECO:0000313" key="2">
    <source>
        <dbReference type="EMBL" id="WMV41428.1"/>
    </source>
</evidence>
<evidence type="ECO:0000313" key="3">
    <source>
        <dbReference type="Proteomes" id="UP001234989"/>
    </source>
</evidence>
<name>A0AAF0U8X7_SOLVR</name>
<dbReference type="SUPFAM" id="SSF56672">
    <property type="entry name" value="DNA/RNA polymerases"/>
    <property type="match status" value="1"/>
</dbReference>
<dbReference type="FunFam" id="3.30.70.270:FF:000020">
    <property type="entry name" value="Transposon Tf2-6 polyprotein-like Protein"/>
    <property type="match status" value="1"/>
</dbReference>
<dbReference type="Proteomes" id="UP001234989">
    <property type="component" value="Chromosome 8"/>
</dbReference>
<keyword evidence="3" id="KW-1185">Reference proteome</keyword>
<dbReference type="InterPro" id="IPR000477">
    <property type="entry name" value="RT_dom"/>
</dbReference>
<feature type="domain" description="Reverse transcriptase" evidence="1">
    <location>
        <begin position="17"/>
        <end position="196"/>
    </location>
</feature>
<sequence>MAPAELKELKAQLKDLLDKGFIQPSISPWGAPVLFVKKNDGSLRMCIDYRQLNKVTIKNKYPLPRIDDLFDQLQGASYFSKINLRSGYHQLRVRGVDVPKTAFQTRYNHFEFLVMSFGLTNAPAAFMDFMNRVFRNFLDSFVIVYIDDILIYSKSEDDHMNHLRKVLQVLKDHQVYVKFSKCEFWLRSPAFLGHIVSSEAGYYRRFVEGFSSIASPLKTLTQKKSQFEWSESCEKSFQLLKDKLTSAPILTLPDGTEGFVVYCDASRVGLGCLLMQHGLREDCQTKGASQGLRPRLPQIWSDYLKLLGHNHGSWSRPRTVGGFVEFPWSRERDLQVSQTLPHPSREGPRVVVHFTAREDGRGVLLAFRELGVVSVPTSQGTTGTTTASRALDKGEGWLVNITWHQGLKALPPQGQVMTKTITTDLGHDHGSWEALWSCLGQVLACARKGSHCLQHHRQYHGPWCTFTVRECWPWSLMGTI</sequence>
<organism evidence="2 3">
    <name type="scientific">Solanum verrucosum</name>
    <dbReference type="NCBI Taxonomy" id="315347"/>
    <lineage>
        <taxon>Eukaryota</taxon>
        <taxon>Viridiplantae</taxon>
        <taxon>Streptophyta</taxon>
        <taxon>Embryophyta</taxon>
        <taxon>Tracheophyta</taxon>
        <taxon>Spermatophyta</taxon>
        <taxon>Magnoliopsida</taxon>
        <taxon>eudicotyledons</taxon>
        <taxon>Gunneridae</taxon>
        <taxon>Pentapetalae</taxon>
        <taxon>asterids</taxon>
        <taxon>lamiids</taxon>
        <taxon>Solanales</taxon>
        <taxon>Solanaceae</taxon>
        <taxon>Solanoideae</taxon>
        <taxon>Solaneae</taxon>
        <taxon>Solanum</taxon>
    </lineage>
</organism>
<dbReference type="EMBL" id="CP133619">
    <property type="protein sequence ID" value="WMV41428.1"/>
    <property type="molecule type" value="Genomic_DNA"/>
</dbReference>